<dbReference type="AlphaFoldDB" id="A0A290WQF9"/>
<dbReference type="InterPro" id="IPR021762">
    <property type="entry name" value="DUF3325"/>
</dbReference>
<evidence type="ECO:0000313" key="2">
    <source>
        <dbReference type="EMBL" id="ATD59134.1"/>
    </source>
</evidence>
<protein>
    <recommendedName>
        <fullName evidence="4">DUF3325 domain-containing protein</fullName>
    </recommendedName>
</protein>
<accession>A0A290WQF9</accession>
<evidence type="ECO:0000256" key="1">
    <source>
        <dbReference type="SAM" id="Phobius"/>
    </source>
</evidence>
<keyword evidence="1" id="KW-0472">Membrane</keyword>
<keyword evidence="1" id="KW-1133">Transmembrane helix</keyword>
<dbReference type="KEGG" id="jsv:CNX70_02225"/>
<reference evidence="2 3" key="1">
    <citation type="submission" date="2017-09" db="EMBL/GenBank/DDBJ databases">
        <title>Complete genome sequence of Janthinobacterium svalbardensis PAMC 27463.</title>
        <authorList>
            <person name="Cho Y.-J."/>
            <person name="Cho A."/>
            <person name="Kim O.-S."/>
            <person name="Lee J.-I."/>
        </authorList>
    </citation>
    <scope>NUCLEOTIDE SEQUENCE [LARGE SCALE GENOMIC DNA]</scope>
    <source>
        <strain evidence="2 3">PAMC 27463</strain>
    </source>
</reference>
<name>A0A290WQF9_9BURK</name>
<evidence type="ECO:0008006" key="4">
    <source>
        <dbReference type="Google" id="ProtNLM"/>
    </source>
</evidence>
<proteinExistence type="predicted"/>
<dbReference type="Proteomes" id="UP000218437">
    <property type="component" value="Chromosome"/>
</dbReference>
<evidence type="ECO:0000313" key="3">
    <source>
        <dbReference type="Proteomes" id="UP000218437"/>
    </source>
</evidence>
<dbReference type="EMBL" id="CP023422">
    <property type="protein sequence ID" value="ATD59134.1"/>
    <property type="molecule type" value="Genomic_DNA"/>
</dbReference>
<sequence>MPWPAWTYCCWRRPCWPQPAHAAWAARRGKAHMLELSMTCAAAAGIYLAFALLALSQEEHWAASVGTHPAAPSARLRHRWRYAAGTALALAGALCVAGHGIGFGLLLWVLMMGAGIMAVAFTLSWKPHWLRGIAQGAGKCTPR</sequence>
<feature type="transmembrane region" description="Helical" evidence="1">
    <location>
        <begin position="82"/>
        <end position="99"/>
    </location>
</feature>
<organism evidence="2 3">
    <name type="scientific">Janthinobacterium svalbardensis</name>
    <dbReference type="NCBI Taxonomy" id="368607"/>
    <lineage>
        <taxon>Bacteria</taxon>
        <taxon>Pseudomonadati</taxon>
        <taxon>Pseudomonadota</taxon>
        <taxon>Betaproteobacteria</taxon>
        <taxon>Burkholderiales</taxon>
        <taxon>Oxalobacteraceae</taxon>
        <taxon>Janthinobacterium</taxon>
    </lineage>
</organism>
<dbReference type="Pfam" id="PF11804">
    <property type="entry name" value="DUF3325"/>
    <property type="match status" value="1"/>
</dbReference>
<keyword evidence="1" id="KW-0812">Transmembrane</keyword>
<gene>
    <name evidence="2" type="ORF">CNX70_02225</name>
</gene>
<feature type="transmembrane region" description="Helical" evidence="1">
    <location>
        <begin position="36"/>
        <end position="55"/>
    </location>
</feature>
<keyword evidence="3" id="KW-1185">Reference proteome</keyword>